<feature type="region of interest" description="Disordered" evidence="1">
    <location>
        <begin position="114"/>
        <end position="159"/>
    </location>
</feature>
<comment type="caution">
    <text evidence="3">The sequence shown here is derived from an EMBL/GenBank/DDBJ whole genome shotgun (WGS) entry which is preliminary data.</text>
</comment>
<dbReference type="Proteomes" id="UP001172673">
    <property type="component" value="Unassembled WGS sequence"/>
</dbReference>
<feature type="region of interest" description="Disordered" evidence="1">
    <location>
        <begin position="320"/>
        <end position="379"/>
    </location>
</feature>
<name>A0AA38WZ22_9EURO</name>
<feature type="domain" description="Subtelomeric hrmA-associated cluster protein AFUB-079030/YDR124W-like helical bundle" evidence="2">
    <location>
        <begin position="169"/>
        <end position="288"/>
    </location>
</feature>
<dbReference type="InterPro" id="IPR021264">
    <property type="entry name" value="AFUB_079030/YDR124W-like"/>
</dbReference>
<evidence type="ECO:0000256" key="1">
    <source>
        <dbReference type="SAM" id="MobiDB-lite"/>
    </source>
</evidence>
<evidence type="ECO:0000313" key="4">
    <source>
        <dbReference type="Proteomes" id="UP001172673"/>
    </source>
</evidence>
<evidence type="ECO:0000313" key="3">
    <source>
        <dbReference type="EMBL" id="KAJ9603753.1"/>
    </source>
</evidence>
<dbReference type="EMBL" id="JAPDRK010000021">
    <property type="protein sequence ID" value="KAJ9603753.1"/>
    <property type="molecule type" value="Genomic_DNA"/>
</dbReference>
<keyword evidence="4" id="KW-1185">Reference proteome</keyword>
<protein>
    <recommendedName>
        <fullName evidence="2">Subtelomeric hrmA-associated cluster protein AFUB-079030/YDR124W-like helical bundle domain-containing protein</fullName>
    </recommendedName>
</protein>
<gene>
    <name evidence="3" type="ORF">H2200_011939</name>
</gene>
<feature type="region of interest" description="Disordered" evidence="1">
    <location>
        <begin position="1"/>
        <end position="23"/>
    </location>
</feature>
<dbReference type="AlphaFoldDB" id="A0AA38WZ22"/>
<evidence type="ECO:0000259" key="2">
    <source>
        <dbReference type="Pfam" id="PF11001"/>
    </source>
</evidence>
<dbReference type="PANTHER" id="PTHR36102">
    <property type="entry name" value="CHROMOSOME 10, WHOLE GENOME SHOTGUN SEQUENCE"/>
    <property type="match status" value="1"/>
</dbReference>
<accession>A0AA38WZ22</accession>
<organism evidence="3 4">
    <name type="scientific">Cladophialophora chaetospira</name>
    <dbReference type="NCBI Taxonomy" id="386627"/>
    <lineage>
        <taxon>Eukaryota</taxon>
        <taxon>Fungi</taxon>
        <taxon>Dikarya</taxon>
        <taxon>Ascomycota</taxon>
        <taxon>Pezizomycotina</taxon>
        <taxon>Eurotiomycetes</taxon>
        <taxon>Chaetothyriomycetidae</taxon>
        <taxon>Chaetothyriales</taxon>
        <taxon>Herpotrichiellaceae</taxon>
        <taxon>Cladophialophora</taxon>
    </lineage>
</organism>
<feature type="compositionally biased region" description="Polar residues" evidence="1">
    <location>
        <begin position="118"/>
        <end position="128"/>
    </location>
</feature>
<reference evidence="3" key="1">
    <citation type="submission" date="2022-10" db="EMBL/GenBank/DDBJ databases">
        <title>Culturing micro-colonial fungi from biological soil crusts in the Mojave desert and describing Neophaeococcomyces mojavensis, and introducing the new genera and species Taxawa tesnikishii.</title>
        <authorList>
            <person name="Kurbessoian T."/>
            <person name="Stajich J.E."/>
        </authorList>
    </citation>
    <scope>NUCLEOTIDE SEQUENCE</scope>
    <source>
        <strain evidence="3">TK_41</strain>
    </source>
</reference>
<sequence length="575" mass="64321">MALEAHSVSPFRSQPENLPLKDGDTKEALGTYNLSKEAKQQHLINEIKKLVEDCEDFIGLVPGARGVPEMIVSPNLKKYDYMIMREAQTAYSEVLSMLNPNPKAFVKYVKQEPPAENTAPSGSISLTVQRPRKRQKSRASASTDSSHSRSRQGGSGTRVFESSAAQIRVDDIERLAKWYKEAFIRLQQVACRLVAKAWIKKIHPKKQSTHPYNDVQHKEPDHISRRTQLLVHLITRTPQEVVTNPPADDENRQFVYARDLLECLEPQRGVRDMTNERWETIQQIIRAREMQERYEADEIDGDTFIFLHDYSDSNSSRLATINSDDEEVDETTPGGSSDGPEPAVEDGVVTPDSSRESPADQPNMARSVPVSRIRRPADGLGFSDRRIATCRPRLSFNGGKTTPALPIHTGHAFPTELVMTLENGMPQGDSGMMPLVGLHQQVPSHIYGRLNGHTSPTEMLHVSGPAGHPPGHTMHIPAWSGMMPDMGPDPPPEMFGVGQPMTTTAMRHSYFGQETLDMTSDMQNGMHATMVSPAHYHEFVDGRRHVLPFRAAENQHPPMMPSDDVNMEMMAGHFY</sequence>
<dbReference type="PANTHER" id="PTHR36102:SF1">
    <property type="entry name" value="YDR124W-LIKE HELICAL BUNDLE DOMAIN-CONTAINING PROTEIN"/>
    <property type="match status" value="1"/>
</dbReference>
<dbReference type="InterPro" id="IPR047092">
    <property type="entry name" value="AFUB_07903/YDR124W-like_hel"/>
</dbReference>
<proteinExistence type="predicted"/>
<dbReference type="Pfam" id="PF11001">
    <property type="entry name" value="AFUB_07903_YDR124W_hel"/>
    <property type="match status" value="1"/>
</dbReference>